<accession>A0A2P8IHU9</accession>
<dbReference type="SUPFAM" id="SSF88659">
    <property type="entry name" value="Sigma3 and sigma4 domains of RNA polymerase sigma factors"/>
    <property type="match status" value="1"/>
</dbReference>
<dbReference type="AlphaFoldDB" id="A0A2P8IHU9"/>
<evidence type="ECO:0000256" key="5">
    <source>
        <dbReference type="ARBA" id="ARBA00023163"/>
    </source>
</evidence>
<comment type="similarity">
    <text evidence="1">Belongs to the sigma-70 factor family. ECF subfamily.</text>
</comment>
<dbReference type="InterPro" id="IPR013324">
    <property type="entry name" value="RNA_pol_sigma_r3/r4-like"/>
</dbReference>
<keyword evidence="5" id="KW-0804">Transcription</keyword>
<feature type="domain" description="RNA polymerase sigma-70 region 2" evidence="6">
    <location>
        <begin position="62"/>
        <end position="127"/>
    </location>
</feature>
<keyword evidence="3" id="KW-0731">Sigma factor</keyword>
<evidence type="ECO:0000256" key="3">
    <source>
        <dbReference type="ARBA" id="ARBA00023082"/>
    </source>
</evidence>
<dbReference type="EMBL" id="PYAX01000001">
    <property type="protein sequence ID" value="PSL58014.1"/>
    <property type="molecule type" value="Genomic_DNA"/>
</dbReference>
<evidence type="ECO:0000256" key="1">
    <source>
        <dbReference type="ARBA" id="ARBA00010641"/>
    </source>
</evidence>
<comment type="caution">
    <text evidence="7">The sequence shown here is derived from an EMBL/GenBank/DDBJ whole genome shotgun (WGS) entry which is preliminary data.</text>
</comment>
<dbReference type="PANTHER" id="PTHR43133">
    <property type="entry name" value="RNA POLYMERASE ECF-TYPE SIGMA FACTO"/>
    <property type="match status" value="1"/>
</dbReference>
<organism evidence="7 8">
    <name type="scientific">Saccharothrix carnea</name>
    <dbReference type="NCBI Taxonomy" id="1280637"/>
    <lineage>
        <taxon>Bacteria</taxon>
        <taxon>Bacillati</taxon>
        <taxon>Actinomycetota</taxon>
        <taxon>Actinomycetes</taxon>
        <taxon>Pseudonocardiales</taxon>
        <taxon>Pseudonocardiaceae</taxon>
        <taxon>Saccharothrix</taxon>
    </lineage>
</organism>
<dbReference type="GO" id="GO:0006352">
    <property type="term" value="P:DNA-templated transcription initiation"/>
    <property type="evidence" value="ECO:0007669"/>
    <property type="project" value="InterPro"/>
</dbReference>
<sequence length="222" mass="25001">MTDELDPRLDHLRAELAEAIPEDPGTDDLGVAAIMAQASRYERQAALVVAARSGSREAMDSLVAELTPLVWHVARGNGLDQATAEDVVQTVWLSLLRHLDRLVEPRAVAGWLIVATRREAQRAWRDLNGRPALSTDSAVDMPDDRWLPEPEALRDDRDRRLWRAFNSMPRRCQELLRLTVLAGRAEYRVVAETLAMPRGSIGPTRGRCLDRLKARLEQDDVR</sequence>
<dbReference type="InterPro" id="IPR036388">
    <property type="entry name" value="WH-like_DNA-bd_sf"/>
</dbReference>
<gene>
    <name evidence="7" type="ORF">B0I31_101229</name>
</gene>
<dbReference type="InterPro" id="IPR014284">
    <property type="entry name" value="RNA_pol_sigma-70_dom"/>
</dbReference>
<proteinExistence type="inferred from homology"/>
<evidence type="ECO:0000256" key="4">
    <source>
        <dbReference type="ARBA" id="ARBA00023125"/>
    </source>
</evidence>
<dbReference type="NCBIfam" id="TIGR02937">
    <property type="entry name" value="sigma70-ECF"/>
    <property type="match status" value="1"/>
</dbReference>
<dbReference type="InterPro" id="IPR007627">
    <property type="entry name" value="RNA_pol_sigma70_r2"/>
</dbReference>
<protein>
    <submittedName>
        <fullName evidence="7">RNA polymerase sigma factor (Sigma-70 family)</fullName>
    </submittedName>
</protein>
<evidence type="ECO:0000256" key="2">
    <source>
        <dbReference type="ARBA" id="ARBA00023015"/>
    </source>
</evidence>
<dbReference type="PANTHER" id="PTHR43133:SF8">
    <property type="entry name" value="RNA POLYMERASE SIGMA FACTOR HI_1459-RELATED"/>
    <property type="match status" value="1"/>
</dbReference>
<dbReference type="Pfam" id="PF04542">
    <property type="entry name" value="Sigma70_r2"/>
    <property type="match status" value="1"/>
</dbReference>
<evidence type="ECO:0000313" key="7">
    <source>
        <dbReference type="EMBL" id="PSL58014.1"/>
    </source>
</evidence>
<name>A0A2P8IHU9_SACCR</name>
<evidence type="ECO:0000313" key="8">
    <source>
        <dbReference type="Proteomes" id="UP000241118"/>
    </source>
</evidence>
<evidence type="ECO:0000259" key="6">
    <source>
        <dbReference type="Pfam" id="PF04542"/>
    </source>
</evidence>
<dbReference type="GO" id="GO:0003677">
    <property type="term" value="F:DNA binding"/>
    <property type="evidence" value="ECO:0007669"/>
    <property type="project" value="UniProtKB-KW"/>
</dbReference>
<dbReference type="Gene3D" id="1.10.1740.10">
    <property type="match status" value="1"/>
</dbReference>
<keyword evidence="2" id="KW-0805">Transcription regulation</keyword>
<dbReference type="RefSeq" id="WP_425444336.1">
    <property type="nucleotide sequence ID" value="NZ_PYAX01000001.1"/>
</dbReference>
<dbReference type="InterPro" id="IPR013325">
    <property type="entry name" value="RNA_pol_sigma_r2"/>
</dbReference>
<dbReference type="Proteomes" id="UP000241118">
    <property type="component" value="Unassembled WGS sequence"/>
</dbReference>
<dbReference type="InterPro" id="IPR039425">
    <property type="entry name" value="RNA_pol_sigma-70-like"/>
</dbReference>
<keyword evidence="8" id="KW-1185">Reference proteome</keyword>
<dbReference type="SUPFAM" id="SSF88946">
    <property type="entry name" value="Sigma2 domain of RNA polymerase sigma factors"/>
    <property type="match status" value="1"/>
</dbReference>
<keyword evidence="4" id="KW-0238">DNA-binding</keyword>
<dbReference type="Gene3D" id="1.10.10.10">
    <property type="entry name" value="Winged helix-like DNA-binding domain superfamily/Winged helix DNA-binding domain"/>
    <property type="match status" value="1"/>
</dbReference>
<reference evidence="7 8" key="1">
    <citation type="submission" date="2018-03" db="EMBL/GenBank/DDBJ databases">
        <title>Genomic Encyclopedia of Type Strains, Phase III (KMG-III): the genomes of soil and plant-associated and newly described type strains.</title>
        <authorList>
            <person name="Whitman W."/>
        </authorList>
    </citation>
    <scope>NUCLEOTIDE SEQUENCE [LARGE SCALE GENOMIC DNA]</scope>
    <source>
        <strain evidence="7 8">CGMCC 4.7097</strain>
    </source>
</reference>
<dbReference type="GO" id="GO:0016987">
    <property type="term" value="F:sigma factor activity"/>
    <property type="evidence" value="ECO:0007669"/>
    <property type="project" value="UniProtKB-KW"/>
</dbReference>